<sequence length="74" mass="8060">MERTLRMTATIIPDTELGGYVARAIEVEVASQGESIEEALANLREALELYFEDEAPPVEELPALVASVDVRLSA</sequence>
<dbReference type="RefSeq" id="WP_378572858.1">
    <property type="nucleotide sequence ID" value="NZ_JBHSFQ010000006.1"/>
</dbReference>
<dbReference type="SUPFAM" id="SSF143100">
    <property type="entry name" value="TTHA1013/TTHA0281-like"/>
    <property type="match status" value="1"/>
</dbReference>
<dbReference type="PANTHER" id="PTHR34504">
    <property type="entry name" value="ANTITOXIN HICB"/>
    <property type="match status" value="1"/>
</dbReference>
<dbReference type="Pfam" id="PF24113">
    <property type="entry name" value="DUF7387"/>
    <property type="match status" value="1"/>
</dbReference>
<keyword evidence="2" id="KW-1185">Reference proteome</keyword>
<dbReference type="InterPro" id="IPR055811">
    <property type="entry name" value="DUF7387"/>
</dbReference>
<organism evidence="1 2">
    <name type="scientific">Nocardiopsis mangrovi</name>
    <dbReference type="NCBI Taxonomy" id="1179818"/>
    <lineage>
        <taxon>Bacteria</taxon>
        <taxon>Bacillati</taxon>
        <taxon>Actinomycetota</taxon>
        <taxon>Actinomycetes</taxon>
        <taxon>Streptosporangiales</taxon>
        <taxon>Nocardiopsidaceae</taxon>
        <taxon>Nocardiopsis</taxon>
    </lineage>
</organism>
<dbReference type="Gene3D" id="3.30.160.250">
    <property type="match status" value="1"/>
</dbReference>
<comment type="caution">
    <text evidence="1">The sequence shown here is derived from an EMBL/GenBank/DDBJ whole genome shotgun (WGS) entry which is preliminary data.</text>
</comment>
<dbReference type="InterPro" id="IPR035069">
    <property type="entry name" value="TTHA1013/TTHA0281-like"/>
</dbReference>
<dbReference type="InterPro" id="IPR051404">
    <property type="entry name" value="TA_system_antitoxin"/>
</dbReference>
<dbReference type="Proteomes" id="UP001595923">
    <property type="component" value="Unassembled WGS sequence"/>
</dbReference>
<dbReference type="EMBL" id="JBHSFQ010000006">
    <property type="protein sequence ID" value="MFC4562030.1"/>
    <property type="molecule type" value="Genomic_DNA"/>
</dbReference>
<reference evidence="2" key="1">
    <citation type="journal article" date="2019" name="Int. J. Syst. Evol. Microbiol.">
        <title>The Global Catalogue of Microorganisms (GCM) 10K type strain sequencing project: providing services to taxonomists for standard genome sequencing and annotation.</title>
        <authorList>
            <consortium name="The Broad Institute Genomics Platform"/>
            <consortium name="The Broad Institute Genome Sequencing Center for Infectious Disease"/>
            <person name="Wu L."/>
            <person name="Ma J."/>
        </authorList>
    </citation>
    <scope>NUCLEOTIDE SEQUENCE [LARGE SCALE GENOMIC DNA]</scope>
    <source>
        <strain evidence="2">XZYJ18</strain>
    </source>
</reference>
<evidence type="ECO:0000313" key="2">
    <source>
        <dbReference type="Proteomes" id="UP001595923"/>
    </source>
</evidence>
<proteinExistence type="predicted"/>
<name>A0ABV9DT07_9ACTN</name>
<accession>A0ABV9DT07</accession>
<evidence type="ECO:0000313" key="1">
    <source>
        <dbReference type="EMBL" id="MFC4562030.1"/>
    </source>
</evidence>
<dbReference type="PANTHER" id="PTHR34504:SF2">
    <property type="entry name" value="UPF0150 PROTEIN SSL0259"/>
    <property type="match status" value="1"/>
</dbReference>
<protein>
    <submittedName>
        <fullName evidence="1">Type II toxin-antitoxin system HicB family antitoxin</fullName>
    </submittedName>
</protein>
<gene>
    <name evidence="1" type="ORF">ACFO4E_09200</name>
</gene>